<gene>
    <name evidence="2" type="ORF">DLK05_05615</name>
</gene>
<dbReference type="OrthoDB" id="1122456at2"/>
<keyword evidence="1" id="KW-0812">Transmembrane</keyword>
<protein>
    <submittedName>
        <fullName evidence="2">Uncharacterized protein</fullName>
    </submittedName>
</protein>
<evidence type="ECO:0000313" key="2">
    <source>
        <dbReference type="EMBL" id="RUT78960.1"/>
    </source>
</evidence>
<reference evidence="2 3" key="1">
    <citation type="submission" date="2018-11" db="EMBL/GenBank/DDBJ databases">
        <title>Parancylomarina longa gen. nov., sp. nov., isolated from sediments of southern Okinawa.</title>
        <authorList>
            <person name="Fu T."/>
        </authorList>
    </citation>
    <scope>NUCLEOTIDE SEQUENCE [LARGE SCALE GENOMIC DNA]</scope>
    <source>
        <strain evidence="2 3">T3-2 S1-C</strain>
    </source>
</reference>
<dbReference type="RefSeq" id="WP_127343016.1">
    <property type="nucleotide sequence ID" value="NZ_RJJX01000005.1"/>
</dbReference>
<sequence>MNKKDENKERSFKRKLGHWISRADSIDKSLKPAVRKRKWMLILSALFVLFAASFLWDPMTELSSNNLDVPNKPENLDNKTITPTFEMPVDSFELHLKRNIHENISEKE</sequence>
<feature type="transmembrane region" description="Helical" evidence="1">
    <location>
        <begin position="39"/>
        <end position="56"/>
    </location>
</feature>
<evidence type="ECO:0000256" key="1">
    <source>
        <dbReference type="SAM" id="Phobius"/>
    </source>
</evidence>
<keyword evidence="3" id="KW-1185">Reference proteome</keyword>
<keyword evidence="1" id="KW-1133">Transmembrane helix</keyword>
<dbReference type="AlphaFoldDB" id="A0A434AWP7"/>
<organism evidence="2 3">
    <name type="scientific">Ancylomarina longa</name>
    <dbReference type="NCBI Taxonomy" id="2487017"/>
    <lineage>
        <taxon>Bacteria</taxon>
        <taxon>Pseudomonadati</taxon>
        <taxon>Bacteroidota</taxon>
        <taxon>Bacteroidia</taxon>
        <taxon>Marinilabiliales</taxon>
        <taxon>Marinifilaceae</taxon>
        <taxon>Ancylomarina</taxon>
    </lineage>
</organism>
<name>A0A434AWP7_9BACT</name>
<dbReference type="EMBL" id="RJJX01000005">
    <property type="protein sequence ID" value="RUT78960.1"/>
    <property type="molecule type" value="Genomic_DNA"/>
</dbReference>
<proteinExistence type="predicted"/>
<keyword evidence="1" id="KW-0472">Membrane</keyword>
<evidence type="ECO:0000313" key="3">
    <source>
        <dbReference type="Proteomes" id="UP000282985"/>
    </source>
</evidence>
<comment type="caution">
    <text evidence="2">The sequence shown here is derived from an EMBL/GenBank/DDBJ whole genome shotgun (WGS) entry which is preliminary data.</text>
</comment>
<accession>A0A434AWP7</accession>
<dbReference type="Proteomes" id="UP000282985">
    <property type="component" value="Unassembled WGS sequence"/>
</dbReference>